<dbReference type="EMBL" id="CAJVPV010030178">
    <property type="protein sequence ID" value="CAG8740231.1"/>
    <property type="molecule type" value="Genomic_DNA"/>
</dbReference>
<keyword evidence="3" id="KW-1185">Reference proteome</keyword>
<gene>
    <name evidence="2" type="ORF">AMORRO_LOCUS14661</name>
</gene>
<dbReference type="Pfam" id="PF20886">
    <property type="entry name" value="PWP3A-B_C"/>
    <property type="match status" value="1"/>
</dbReference>
<reference evidence="2" key="1">
    <citation type="submission" date="2021-06" db="EMBL/GenBank/DDBJ databases">
        <authorList>
            <person name="Kallberg Y."/>
            <person name="Tangrot J."/>
            <person name="Rosling A."/>
        </authorList>
    </citation>
    <scope>NUCLEOTIDE SEQUENCE</scope>
    <source>
        <strain evidence="2">CL551</strain>
    </source>
</reference>
<dbReference type="OrthoDB" id="2505887at2759"/>
<accession>A0A9N9IKW8</accession>
<dbReference type="InterPro" id="IPR048795">
    <property type="entry name" value="PWP3A_3B_4_C"/>
</dbReference>
<feature type="domain" description="PWWP" evidence="1">
    <location>
        <begin position="157"/>
        <end position="197"/>
    </location>
</feature>
<evidence type="ECO:0000259" key="1">
    <source>
        <dbReference type="Pfam" id="PF20886"/>
    </source>
</evidence>
<evidence type="ECO:0000313" key="3">
    <source>
        <dbReference type="Proteomes" id="UP000789342"/>
    </source>
</evidence>
<comment type="caution">
    <text evidence="2">The sequence shown here is derived from an EMBL/GenBank/DDBJ whole genome shotgun (WGS) entry which is preliminary data.</text>
</comment>
<evidence type="ECO:0000313" key="2">
    <source>
        <dbReference type="EMBL" id="CAG8740231.1"/>
    </source>
</evidence>
<sequence>PDKYRVKLCYGAFRWISRKEFYTRYEEEFQTCQLGEFIMDEDEEDQNHNDPELIKKVHNLEDELYQVLIGMDESAWRYKHFVEGGKKRRLLAHKVSAGPYNKNEYTMVARVLRGMFVPKVAESIDRNKVISSPKKNREVKILRQNDGAQPAFYRYSEELKLRFVNDVLLPETIIRLIMEKEEIDYETAEDKMLTGNREDEWVEDLLAERTSFQVGRESLREKA</sequence>
<dbReference type="AlphaFoldDB" id="A0A9N9IKW8"/>
<organism evidence="2 3">
    <name type="scientific">Acaulospora morrowiae</name>
    <dbReference type="NCBI Taxonomy" id="94023"/>
    <lineage>
        <taxon>Eukaryota</taxon>
        <taxon>Fungi</taxon>
        <taxon>Fungi incertae sedis</taxon>
        <taxon>Mucoromycota</taxon>
        <taxon>Glomeromycotina</taxon>
        <taxon>Glomeromycetes</taxon>
        <taxon>Diversisporales</taxon>
        <taxon>Acaulosporaceae</taxon>
        <taxon>Acaulospora</taxon>
    </lineage>
</organism>
<name>A0A9N9IKW8_9GLOM</name>
<dbReference type="Proteomes" id="UP000789342">
    <property type="component" value="Unassembled WGS sequence"/>
</dbReference>
<proteinExistence type="predicted"/>
<feature type="non-terminal residue" evidence="2">
    <location>
        <position position="223"/>
    </location>
</feature>
<protein>
    <submittedName>
        <fullName evidence="2">14307_t:CDS:1</fullName>
    </submittedName>
</protein>